<reference evidence="1 2" key="1">
    <citation type="submission" date="2024-09" db="EMBL/GenBank/DDBJ databases">
        <title>Laminarin stimulates single cell rates of sulfate reduction while oxygen inhibits transcriptomic activity in coastal marine sediment.</title>
        <authorList>
            <person name="Lindsay M."/>
            <person name="Orcutt B."/>
            <person name="Emerson D."/>
            <person name="Stepanauskas R."/>
            <person name="D'Angelo T."/>
        </authorList>
    </citation>
    <scope>NUCLEOTIDE SEQUENCE [LARGE SCALE GENOMIC DNA]</scope>
    <source>
        <strain evidence="1">SAG AM-311-K15</strain>
    </source>
</reference>
<evidence type="ECO:0000313" key="2">
    <source>
        <dbReference type="Proteomes" id="UP001594351"/>
    </source>
</evidence>
<gene>
    <name evidence="1" type="ORF">ACFL27_10515</name>
</gene>
<keyword evidence="2" id="KW-1185">Reference proteome</keyword>
<protein>
    <submittedName>
        <fullName evidence="1">GNAT family N-acetyltransferase</fullName>
    </submittedName>
</protein>
<name>A0ABV6YWN4_UNCC1</name>
<organism evidence="1 2">
    <name type="scientific">candidate division CSSED10-310 bacterium</name>
    <dbReference type="NCBI Taxonomy" id="2855610"/>
    <lineage>
        <taxon>Bacteria</taxon>
        <taxon>Bacteria division CSSED10-310</taxon>
    </lineage>
</organism>
<sequence>MEQRLVPDDFVIPDEVKTDRFLLRMIRVSDVEKDYDAVMSSLEHLRNVFKPDDTWPADDLTLEQDKEDLKWHQSEFRKRTSFTYMVMSLDENQCLGGVHIYPSEKEQYETKVFIWVRASERSTDLDEVLFTAVQKWLSDIWPFKQVAFPGRQIPWEEWAKLE</sequence>
<dbReference type="Proteomes" id="UP001594351">
    <property type="component" value="Unassembled WGS sequence"/>
</dbReference>
<dbReference type="Gene3D" id="3.40.630.30">
    <property type="match status" value="1"/>
</dbReference>
<comment type="caution">
    <text evidence="1">The sequence shown here is derived from an EMBL/GenBank/DDBJ whole genome shotgun (WGS) entry which is preliminary data.</text>
</comment>
<accession>A0ABV6YWN4</accession>
<dbReference type="InterPro" id="IPR016181">
    <property type="entry name" value="Acyl_CoA_acyltransferase"/>
</dbReference>
<dbReference type="EMBL" id="JBHPBY010000111">
    <property type="protein sequence ID" value="MFC1850614.1"/>
    <property type="molecule type" value="Genomic_DNA"/>
</dbReference>
<evidence type="ECO:0000313" key="1">
    <source>
        <dbReference type="EMBL" id="MFC1850614.1"/>
    </source>
</evidence>
<proteinExistence type="predicted"/>
<dbReference type="SUPFAM" id="SSF55729">
    <property type="entry name" value="Acyl-CoA N-acyltransferases (Nat)"/>
    <property type="match status" value="1"/>
</dbReference>